<feature type="binding site" evidence="14">
    <location>
        <position position="547"/>
    </location>
    <ligand>
        <name>ATP</name>
        <dbReference type="ChEBI" id="CHEBI:30616"/>
    </ligand>
</feature>
<dbReference type="InterPro" id="IPR029071">
    <property type="entry name" value="Ubiquitin-like_domsf"/>
</dbReference>
<evidence type="ECO:0000256" key="14">
    <source>
        <dbReference type="PROSITE-ProRule" id="PRU10141"/>
    </source>
</evidence>
<dbReference type="GO" id="GO:0038066">
    <property type="term" value="P:p38MAPK cascade"/>
    <property type="evidence" value="ECO:0007669"/>
    <property type="project" value="UniProtKB-ARBA"/>
</dbReference>
<evidence type="ECO:0000256" key="9">
    <source>
        <dbReference type="ARBA" id="ARBA00022840"/>
    </source>
</evidence>
<evidence type="ECO:0000259" key="18">
    <source>
        <dbReference type="PROSITE" id="PS50053"/>
    </source>
</evidence>
<reference evidence="19" key="1">
    <citation type="submission" date="2022-07" db="EMBL/GenBank/DDBJ databases">
        <title>Phylogenomic reconstructions and comparative analyses of Kickxellomycotina fungi.</title>
        <authorList>
            <person name="Reynolds N.K."/>
            <person name="Stajich J.E."/>
            <person name="Barry K."/>
            <person name="Grigoriev I.V."/>
            <person name="Crous P."/>
            <person name="Smith M.E."/>
        </authorList>
    </citation>
    <scope>NUCLEOTIDE SEQUENCE</scope>
    <source>
        <strain evidence="19">NBRC 32514</strain>
    </source>
</reference>
<dbReference type="Gene3D" id="1.10.510.10">
    <property type="entry name" value="Transferase(Phosphotransferase) domain 1"/>
    <property type="match status" value="1"/>
</dbReference>
<dbReference type="SUPFAM" id="SSF56112">
    <property type="entry name" value="Protein kinase-like (PK-like)"/>
    <property type="match status" value="1"/>
</dbReference>
<dbReference type="Pfam" id="PF00627">
    <property type="entry name" value="UBA"/>
    <property type="match status" value="2"/>
</dbReference>
<dbReference type="GO" id="GO:0032991">
    <property type="term" value="C:protein-containing complex"/>
    <property type="evidence" value="ECO:0007669"/>
    <property type="project" value="UniProtKB-ARBA"/>
</dbReference>
<keyword evidence="8 19" id="KW-0418">Kinase</keyword>
<feature type="domain" description="UBA" evidence="17">
    <location>
        <begin position="375"/>
        <end position="416"/>
    </location>
</feature>
<dbReference type="GO" id="GO:0004674">
    <property type="term" value="F:protein serine/threonine kinase activity"/>
    <property type="evidence" value="ECO:0007669"/>
    <property type="project" value="UniProtKB-KW"/>
</dbReference>
<dbReference type="Pfam" id="PF00240">
    <property type="entry name" value="ubiquitin"/>
    <property type="match status" value="1"/>
</dbReference>
<dbReference type="InterPro" id="IPR000626">
    <property type="entry name" value="Ubiquitin-like_dom"/>
</dbReference>
<gene>
    <name evidence="19" type="primary">wis1</name>
    <name evidence="19" type="ORF">LPJ53_005010</name>
</gene>
<dbReference type="SMART" id="SM00220">
    <property type="entry name" value="S_TKc"/>
    <property type="match status" value="1"/>
</dbReference>
<dbReference type="OrthoDB" id="10252354at2759"/>
<dbReference type="SUPFAM" id="SSF101238">
    <property type="entry name" value="XPC-binding domain"/>
    <property type="match status" value="1"/>
</dbReference>
<feature type="domain" description="Ubiquitin-like" evidence="18">
    <location>
        <begin position="1"/>
        <end position="76"/>
    </location>
</feature>
<feature type="domain" description="UBA" evidence="17">
    <location>
        <begin position="164"/>
        <end position="204"/>
    </location>
</feature>
<dbReference type="Pfam" id="PF00069">
    <property type="entry name" value="Pkinase"/>
    <property type="match status" value="1"/>
</dbReference>
<evidence type="ECO:0000256" key="10">
    <source>
        <dbReference type="ARBA" id="ARBA00023204"/>
    </source>
</evidence>
<keyword evidence="6 14" id="KW-0547">Nucleotide-binding</keyword>
<dbReference type="InterPro" id="IPR036353">
    <property type="entry name" value="XPC-bd_sf"/>
</dbReference>
<evidence type="ECO:0000256" key="12">
    <source>
        <dbReference type="ARBA" id="ARBA00038035"/>
    </source>
</evidence>
<dbReference type="Gene3D" id="1.10.10.540">
    <property type="entry name" value="XPC-binding domain"/>
    <property type="match status" value="1"/>
</dbReference>
<dbReference type="InterPro" id="IPR004806">
    <property type="entry name" value="Rad23"/>
</dbReference>
<dbReference type="GO" id="GO:0005524">
    <property type="term" value="F:ATP binding"/>
    <property type="evidence" value="ECO:0007669"/>
    <property type="project" value="UniProtKB-UniRule"/>
</dbReference>
<dbReference type="GO" id="GO:0004708">
    <property type="term" value="F:MAP kinase kinase activity"/>
    <property type="evidence" value="ECO:0007669"/>
    <property type="project" value="UniProtKB-EC"/>
</dbReference>
<protein>
    <recommendedName>
        <fullName evidence="13">mitogen-activated protein kinase kinase</fullName>
        <ecNumber evidence="13">2.7.12.2</ecNumber>
    </recommendedName>
</protein>
<evidence type="ECO:0000256" key="15">
    <source>
        <dbReference type="SAM" id="MobiDB-lite"/>
    </source>
</evidence>
<evidence type="ECO:0000256" key="4">
    <source>
        <dbReference type="ARBA" id="ARBA00022679"/>
    </source>
</evidence>
<evidence type="ECO:0000256" key="11">
    <source>
        <dbReference type="ARBA" id="ARBA00023242"/>
    </source>
</evidence>
<keyword evidence="10" id="KW-0234">DNA repair</keyword>
<dbReference type="InterPro" id="IPR000719">
    <property type="entry name" value="Prot_kinase_dom"/>
</dbReference>
<keyword evidence="3" id="KW-0597">Phosphoprotein</keyword>
<dbReference type="SUPFAM" id="SSF46934">
    <property type="entry name" value="UBA-like"/>
    <property type="match status" value="2"/>
</dbReference>
<feature type="compositionally biased region" description="Low complexity" evidence="15">
    <location>
        <begin position="74"/>
        <end position="84"/>
    </location>
</feature>
<keyword evidence="4 19" id="KW-0808">Transferase</keyword>
<dbReference type="GO" id="GO:0043130">
    <property type="term" value="F:ubiquitin binding"/>
    <property type="evidence" value="ECO:0007669"/>
    <property type="project" value="UniProtKB-ARBA"/>
</dbReference>
<dbReference type="PROSITE" id="PS50053">
    <property type="entry name" value="UBIQUITIN_2"/>
    <property type="match status" value="1"/>
</dbReference>
<proteinExistence type="inferred from homology"/>
<keyword evidence="7" id="KW-0227">DNA damage</keyword>
<dbReference type="PROSITE" id="PS50030">
    <property type="entry name" value="UBA"/>
    <property type="match status" value="2"/>
</dbReference>
<feature type="compositionally biased region" description="Low complexity" evidence="15">
    <location>
        <begin position="243"/>
        <end position="253"/>
    </location>
</feature>
<feature type="compositionally biased region" description="Low complexity" evidence="15">
    <location>
        <begin position="219"/>
        <end position="235"/>
    </location>
</feature>
<feature type="domain" description="Protein kinase" evidence="16">
    <location>
        <begin position="518"/>
        <end position="774"/>
    </location>
</feature>
<comment type="subcellular location">
    <subcellularLocation>
        <location evidence="1">Nucleus</location>
    </subcellularLocation>
</comment>
<dbReference type="Gene3D" id="3.10.20.90">
    <property type="entry name" value="Phosphatidylinositol 3-kinase Catalytic Subunit, Chain A, domain 1"/>
    <property type="match status" value="1"/>
</dbReference>
<comment type="caution">
    <text evidence="19">The sequence shown here is derived from an EMBL/GenBank/DDBJ whole genome shotgun (WGS) entry which is preliminary data.</text>
</comment>
<keyword evidence="5" id="KW-0677">Repeat</keyword>
<dbReference type="FunFam" id="3.10.20.90:FF:000254">
    <property type="entry name" value="UV excision repair protein Rad23"/>
    <property type="match status" value="1"/>
</dbReference>
<evidence type="ECO:0000313" key="20">
    <source>
        <dbReference type="Proteomes" id="UP001149813"/>
    </source>
</evidence>
<dbReference type="FunFam" id="1.10.8.10:FF:000002">
    <property type="entry name" value="UV excision repair protein RAD23 homolog"/>
    <property type="match status" value="1"/>
</dbReference>
<dbReference type="GO" id="GO:0043161">
    <property type="term" value="P:proteasome-mediated ubiquitin-dependent protein catabolic process"/>
    <property type="evidence" value="ECO:0007669"/>
    <property type="project" value="InterPro"/>
</dbReference>
<dbReference type="Proteomes" id="UP001149813">
    <property type="component" value="Unassembled WGS sequence"/>
</dbReference>
<dbReference type="InterPro" id="IPR008271">
    <property type="entry name" value="Ser/Thr_kinase_AS"/>
</dbReference>
<dbReference type="CDD" id="cd14281">
    <property type="entry name" value="UBA2_Rad23_like"/>
    <property type="match status" value="1"/>
</dbReference>
<accession>A0A9W7XVY4</accession>
<dbReference type="FunFam" id="3.30.200.20:FF:000341">
    <property type="entry name" value="MAP kinase kinase PBS2"/>
    <property type="match status" value="1"/>
</dbReference>
<evidence type="ECO:0000259" key="17">
    <source>
        <dbReference type="PROSITE" id="PS50030"/>
    </source>
</evidence>
<evidence type="ECO:0000256" key="8">
    <source>
        <dbReference type="ARBA" id="ARBA00022777"/>
    </source>
</evidence>
<dbReference type="Gene3D" id="3.30.200.20">
    <property type="entry name" value="Phosphorylase Kinase, domain 1"/>
    <property type="match status" value="1"/>
</dbReference>
<feature type="compositionally biased region" description="Low complexity" evidence="15">
    <location>
        <begin position="119"/>
        <end position="137"/>
    </location>
</feature>
<dbReference type="GO" id="GO:0071474">
    <property type="term" value="P:cellular hyperosmotic response"/>
    <property type="evidence" value="ECO:0007669"/>
    <property type="project" value="TreeGrafter"/>
</dbReference>
<dbReference type="Pfam" id="PF09280">
    <property type="entry name" value="XPC-binding"/>
    <property type="match status" value="1"/>
</dbReference>
<dbReference type="EC" id="2.7.12.2" evidence="13"/>
<evidence type="ECO:0000259" key="16">
    <source>
        <dbReference type="PROSITE" id="PS50011"/>
    </source>
</evidence>
<dbReference type="FunFam" id="1.10.8.10:FF:000003">
    <property type="entry name" value="UV excision repair protein RAD23 homolog"/>
    <property type="match status" value="1"/>
</dbReference>
<keyword evidence="11" id="KW-0539">Nucleus</keyword>
<dbReference type="PROSITE" id="PS00107">
    <property type="entry name" value="PROTEIN_KINASE_ATP"/>
    <property type="match status" value="1"/>
</dbReference>
<dbReference type="InterPro" id="IPR009060">
    <property type="entry name" value="UBA-like_sf"/>
</dbReference>
<dbReference type="InterPro" id="IPR017441">
    <property type="entry name" value="Protein_kinase_ATP_BS"/>
</dbReference>
<feature type="region of interest" description="Disordered" evidence="15">
    <location>
        <begin position="436"/>
        <end position="476"/>
    </location>
</feature>
<dbReference type="InterPro" id="IPR015360">
    <property type="entry name" value="XPC-bd"/>
</dbReference>
<dbReference type="CDD" id="cd01805">
    <property type="entry name" value="Ubl_Rad23"/>
    <property type="match status" value="1"/>
</dbReference>
<dbReference type="InterPro" id="IPR015940">
    <property type="entry name" value="UBA"/>
</dbReference>
<evidence type="ECO:0000256" key="7">
    <source>
        <dbReference type="ARBA" id="ARBA00022763"/>
    </source>
</evidence>
<keyword evidence="20" id="KW-1185">Reference proteome</keyword>
<dbReference type="SMART" id="SM00165">
    <property type="entry name" value="UBA"/>
    <property type="match status" value="2"/>
</dbReference>
<dbReference type="GO" id="GO:0003684">
    <property type="term" value="F:damaged DNA binding"/>
    <property type="evidence" value="ECO:0007669"/>
    <property type="project" value="InterPro"/>
</dbReference>
<evidence type="ECO:0000256" key="5">
    <source>
        <dbReference type="ARBA" id="ARBA00022737"/>
    </source>
</evidence>
<evidence type="ECO:0000256" key="13">
    <source>
        <dbReference type="ARBA" id="ARBA00038999"/>
    </source>
</evidence>
<dbReference type="PRINTS" id="PR01839">
    <property type="entry name" value="RAD23PROTEIN"/>
</dbReference>
<dbReference type="PANTHER" id="PTHR48013">
    <property type="entry name" value="DUAL SPECIFICITY MITOGEN-ACTIVATED PROTEIN KINASE KINASE 5-RELATED"/>
    <property type="match status" value="1"/>
</dbReference>
<evidence type="ECO:0000256" key="3">
    <source>
        <dbReference type="ARBA" id="ARBA00022553"/>
    </source>
</evidence>
<dbReference type="Gene3D" id="1.10.8.10">
    <property type="entry name" value="DNA helicase RuvA subunit, C-terminal domain"/>
    <property type="match status" value="2"/>
</dbReference>
<dbReference type="PROSITE" id="PS50011">
    <property type="entry name" value="PROTEIN_KINASE_DOM"/>
    <property type="match status" value="1"/>
</dbReference>
<comment type="similarity">
    <text evidence="12">Belongs to the protein kinase superfamily. STE Ser/Thr protein kinase family. MAP kinase kinase subfamily.</text>
</comment>
<sequence>MQISLKTLQQKTFQIDVSATDTIEQVKQKVEESQGYPADTQKLIFSGKILTNEQTIEEIKITEKDFMVVMTTKAKPAAKQPAKQEASTPAAAGKPEAPVGAPAVQRTAARVADGEDEGPATPSPASRTAAPVASSAAAPAAAPAPAAAAGGDGPGLGHSFIGGEQYETAISNMVEMGYSREQCVRAMRASFNNPDRAVEYLIMGIPEAALRMADEAEARQAGGQASAGQTQQQQQQPPPPQPAQQQPQRPHAAVPGNLFDQAASQQSQAQRPAAPAAGSDMQMLSALRATPQFRQLQQLLRDDPQMLTQVMMELAQQQPQLMEVISRNNEEFMMMLLEGFSEEQMTRILQQAGGLEPAGDYGDEGEGGQQQIEVTAEEMAAIERLMELGFPRNVVIQAYFACDKSEELTASHLFEHGDDYPGLSLSQLGFSLDAGRPLGNSPNAASGPRPGAPQQVNDASAVRADDPGSGRPSQTLFSSFSDFVDPTGNLSFEGKAVISSTGVDFSNGKSYKISMAEMQVESVLGRGQFGTVHRVFHRPTKVTMALKEIRLELNQRALQQIIMELDVLHKARSPYIVDFYGAFFIESCVYYCMEYMDYESLDRLYPAGMPEGVLGKVALAVVRGLMFLKAELNIIHRDVKPTNILVNRRGEVKLCDFGVSGELNQSLAKTHVGCQSYMAPERIVGTGGPDGYTVQSDVWSLGLTLIEAATGRYPYDNTGFTNIFDQLNAIVNGEPPALSRDKYSQGACDFVARCLAKNVGERPAYSDMLQHPWMLEMDACHVDMEDWSARAHALYLARKQAAAAASK</sequence>
<dbReference type="NCBIfam" id="TIGR00601">
    <property type="entry name" value="rad23"/>
    <property type="match status" value="1"/>
</dbReference>
<dbReference type="GO" id="GO:0006289">
    <property type="term" value="P:nucleotide-excision repair"/>
    <property type="evidence" value="ECO:0007669"/>
    <property type="project" value="InterPro"/>
</dbReference>
<dbReference type="PROSITE" id="PS00108">
    <property type="entry name" value="PROTEIN_KINASE_ST"/>
    <property type="match status" value="1"/>
</dbReference>
<dbReference type="AlphaFoldDB" id="A0A9W7XVY4"/>
<evidence type="ECO:0000256" key="1">
    <source>
        <dbReference type="ARBA" id="ARBA00004123"/>
    </source>
</evidence>
<evidence type="ECO:0000256" key="2">
    <source>
        <dbReference type="ARBA" id="ARBA00022527"/>
    </source>
</evidence>
<dbReference type="GO" id="GO:0005737">
    <property type="term" value="C:cytoplasm"/>
    <property type="evidence" value="ECO:0007669"/>
    <property type="project" value="UniProtKB-ARBA"/>
</dbReference>
<evidence type="ECO:0000256" key="6">
    <source>
        <dbReference type="ARBA" id="ARBA00022741"/>
    </source>
</evidence>
<dbReference type="SMART" id="SM00213">
    <property type="entry name" value="UBQ"/>
    <property type="match status" value="1"/>
</dbReference>
<keyword evidence="9 14" id="KW-0067">ATP-binding</keyword>
<evidence type="ECO:0000313" key="19">
    <source>
        <dbReference type="EMBL" id="KAJ1720351.1"/>
    </source>
</evidence>
<feature type="region of interest" description="Disordered" evidence="15">
    <location>
        <begin position="74"/>
        <end position="137"/>
    </location>
</feature>
<dbReference type="GO" id="GO:0005634">
    <property type="term" value="C:nucleus"/>
    <property type="evidence" value="ECO:0007669"/>
    <property type="project" value="UniProtKB-SubCell"/>
</dbReference>
<feature type="region of interest" description="Disordered" evidence="15">
    <location>
        <begin position="214"/>
        <end position="254"/>
    </location>
</feature>
<dbReference type="InterPro" id="IPR011009">
    <property type="entry name" value="Kinase-like_dom_sf"/>
</dbReference>
<dbReference type="PANTHER" id="PTHR48013:SF25">
    <property type="entry name" value="MAP KINASE KINASE PBS2"/>
    <property type="match status" value="1"/>
</dbReference>
<keyword evidence="2" id="KW-0723">Serine/threonine-protein kinase</keyword>
<dbReference type="SUPFAM" id="SSF54236">
    <property type="entry name" value="Ubiquitin-like"/>
    <property type="match status" value="1"/>
</dbReference>
<organism evidence="19 20">
    <name type="scientific">Coemansia erecta</name>
    <dbReference type="NCBI Taxonomy" id="147472"/>
    <lineage>
        <taxon>Eukaryota</taxon>
        <taxon>Fungi</taxon>
        <taxon>Fungi incertae sedis</taxon>
        <taxon>Zoopagomycota</taxon>
        <taxon>Kickxellomycotina</taxon>
        <taxon>Kickxellomycetes</taxon>
        <taxon>Kickxellales</taxon>
        <taxon>Kickxellaceae</taxon>
        <taxon>Coemansia</taxon>
    </lineage>
</organism>
<dbReference type="EMBL" id="JANBOJ010000268">
    <property type="protein sequence ID" value="KAJ1720351.1"/>
    <property type="molecule type" value="Genomic_DNA"/>
</dbReference>
<name>A0A9W7XVY4_9FUNG</name>